<protein>
    <submittedName>
        <fullName evidence="4">Uncharacterized lipoprotein YddW, UPF0748 family</fullName>
    </submittedName>
</protein>
<dbReference type="SUPFAM" id="SSF51445">
    <property type="entry name" value="(Trans)glycosidases"/>
    <property type="match status" value="1"/>
</dbReference>
<dbReference type="Gene3D" id="2.60.40.10">
    <property type="entry name" value="Immunoglobulins"/>
    <property type="match status" value="1"/>
</dbReference>
<dbReference type="SUPFAM" id="SSF49265">
    <property type="entry name" value="Fibronectin type III"/>
    <property type="match status" value="1"/>
</dbReference>
<dbReference type="PANTHER" id="PTHR43405:SF1">
    <property type="entry name" value="GLYCOSYL HYDROLASE DIGH"/>
    <property type="match status" value="1"/>
</dbReference>
<gene>
    <name evidence="4" type="ORF">GA0070563_101357</name>
</gene>
<dbReference type="STRING" id="47853.TK50_18350"/>
<dbReference type="GO" id="GO:0005975">
    <property type="term" value="P:carbohydrate metabolic process"/>
    <property type="evidence" value="ECO:0007669"/>
    <property type="project" value="UniProtKB-ARBA"/>
</dbReference>
<keyword evidence="5" id="KW-1185">Reference proteome</keyword>
<dbReference type="EMBL" id="FMCT01000001">
    <property type="protein sequence ID" value="SCE68402.1"/>
    <property type="molecule type" value="Genomic_DNA"/>
</dbReference>
<evidence type="ECO:0000313" key="4">
    <source>
        <dbReference type="EMBL" id="SCE68402.1"/>
    </source>
</evidence>
<dbReference type="InterPro" id="IPR036116">
    <property type="entry name" value="FN3_sf"/>
</dbReference>
<dbReference type="Gene3D" id="3.20.20.80">
    <property type="entry name" value="Glycosidases"/>
    <property type="match status" value="1"/>
</dbReference>
<reference evidence="5" key="1">
    <citation type="submission" date="2016-06" db="EMBL/GenBank/DDBJ databases">
        <authorList>
            <person name="Varghese N."/>
            <person name="Submissions Spin"/>
        </authorList>
    </citation>
    <scope>NUCLEOTIDE SEQUENCE [LARGE SCALE GENOMIC DNA]</scope>
    <source>
        <strain evidence="5">DSM 43168</strain>
    </source>
</reference>
<name>A0A1C4U9S1_9ACTN</name>
<accession>A0A1C4U9S1</accession>
<dbReference type="InterPro" id="IPR052177">
    <property type="entry name" value="Divisome_Glycosyl_Hydrolase"/>
</dbReference>
<evidence type="ECO:0000259" key="3">
    <source>
        <dbReference type="Pfam" id="PF02638"/>
    </source>
</evidence>
<keyword evidence="1 2" id="KW-0732">Signal</keyword>
<evidence type="ECO:0000256" key="1">
    <source>
        <dbReference type="ARBA" id="ARBA00022729"/>
    </source>
</evidence>
<dbReference type="AlphaFoldDB" id="A0A1C4U9S1"/>
<evidence type="ECO:0000313" key="5">
    <source>
        <dbReference type="Proteomes" id="UP000183585"/>
    </source>
</evidence>
<dbReference type="InterPro" id="IPR017853">
    <property type="entry name" value="GH"/>
</dbReference>
<feature type="domain" description="Glycosyl hydrolase-like 10" evidence="3">
    <location>
        <begin position="75"/>
        <end position="402"/>
    </location>
</feature>
<dbReference type="RefSeq" id="WP_074472446.1">
    <property type="nucleotide sequence ID" value="NZ_FMCT01000001.1"/>
</dbReference>
<dbReference type="InterPro" id="IPR013783">
    <property type="entry name" value="Ig-like_fold"/>
</dbReference>
<dbReference type="InterPro" id="IPR003790">
    <property type="entry name" value="GHL10"/>
</dbReference>
<proteinExistence type="predicted"/>
<dbReference type="Pfam" id="PF02638">
    <property type="entry name" value="GHL10"/>
    <property type="match status" value="1"/>
</dbReference>
<dbReference type="Proteomes" id="UP000183585">
    <property type="component" value="Unassembled WGS sequence"/>
</dbReference>
<sequence>MKATRLRAAGLAVALLGALVATAPTAAAAAAQASTAVAAAHAGTAAAATPSGATAQAAPGGVTCATDPATPKRQFRAMWISSVVNIDWPTKASQTAPDRIAAQRAEYLGWLDLAQRLHHNAVVVQVRPTADAFWPSPYEPWSEYLTGVRGQDPGWDPLAFLVDEAHRRNLEFHAWFNPYRISMPAPGGAGADLTQLAPGHPARQHPEWTFAYPPAGVAGSRLYYDPGVPAVREFVQTAMMDAVTRYDIDGVHFDDYFYPYPSGTYQVPDDATFAAYNRGFTDRADWRRDNIDLLIQEMNGRIKAAKPWVKFGVSPFGIWRNASADPNGSDTTGSQSYDTISADTRKWVKQEWIDYIVPQLYWYIGQYPAADYARLVPWWAETVRGTRVQLYVGQADYKSGDPAYGSFWMNPRELSDHLTLNRAYPEVLGNVHFSAVQVRANRLGATDLYAAEHYSRPALVPAMPHLPAKPLLPPVVTGAQRQADGVRLSWRQPADGAGPLGRAASYAVYRFDGTGPAGACGFADASHLVGTVRATPGATQSWVDGTAEAGARYTYHVTALDRLSNESPVSPPRFVR</sequence>
<organism evidence="4 5">
    <name type="scientific">Micromonospora carbonacea</name>
    <dbReference type="NCBI Taxonomy" id="47853"/>
    <lineage>
        <taxon>Bacteria</taxon>
        <taxon>Bacillati</taxon>
        <taxon>Actinomycetota</taxon>
        <taxon>Actinomycetes</taxon>
        <taxon>Micromonosporales</taxon>
        <taxon>Micromonosporaceae</taxon>
        <taxon>Micromonospora</taxon>
    </lineage>
</organism>
<evidence type="ECO:0000256" key="2">
    <source>
        <dbReference type="SAM" id="SignalP"/>
    </source>
</evidence>
<dbReference type="PANTHER" id="PTHR43405">
    <property type="entry name" value="GLYCOSYL HYDROLASE DIGH"/>
    <property type="match status" value="1"/>
</dbReference>
<feature type="chain" id="PRO_5038958943" evidence="2">
    <location>
        <begin position="24"/>
        <end position="576"/>
    </location>
</feature>
<keyword evidence="4" id="KW-0449">Lipoprotein</keyword>
<feature type="signal peptide" evidence="2">
    <location>
        <begin position="1"/>
        <end position="23"/>
    </location>
</feature>